<keyword evidence="4 7" id="KW-1133">Transmembrane helix</keyword>
<evidence type="ECO:0000256" key="3">
    <source>
        <dbReference type="ARBA" id="ARBA00022692"/>
    </source>
</evidence>
<keyword evidence="3 7" id="KW-0812">Transmembrane</keyword>
<feature type="transmembrane region" description="Helical" evidence="7">
    <location>
        <begin position="366"/>
        <end position="390"/>
    </location>
</feature>
<evidence type="ECO:0000313" key="11">
    <source>
        <dbReference type="Proteomes" id="UP001218638"/>
    </source>
</evidence>
<feature type="domain" description="MacB-like periplasmic core" evidence="9">
    <location>
        <begin position="428"/>
        <end position="635"/>
    </location>
</feature>
<feature type="transmembrane region" description="Helical" evidence="7">
    <location>
        <begin position="737"/>
        <end position="757"/>
    </location>
</feature>
<feature type="transmembrane region" description="Helical" evidence="7">
    <location>
        <begin position="269"/>
        <end position="293"/>
    </location>
</feature>
<organism evidence="10 11">
    <name type="scientific">Synoicihabitans lomoniglobus</name>
    <dbReference type="NCBI Taxonomy" id="2909285"/>
    <lineage>
        <taxon>Bacteria</taxon>
        <taxon>Pseudomonadati</taxon>
        <taxon>Verrucomicrobiota</taxon>
        <taxon>Opitutia</taxon>
        <taxon>Opitutales</taxon>
        <taxon>Opitutaceae</taxon>
        <taxon>Synoicihabitans</taxon>
    </lineage>
</organism>
<dbReference type="PANTHER" id="PTHR30572:SF4">
    <property type="entry name" value="ABC TRANSPORTER PERMEASE YTRF"/>
    <property type="match status" value="1"/>
</dbReference>
<dbReference type="InterPro" id="IPR003838">
    <property type="entry name" value="ABC3_permease_C"/>
</dbReference>
<dbReference type="RefSeq" id="WP_330929306.1">
    <property type="nucleotide sequence ID" value="NZ_CP119075.1"/>
</dbReference>
<comment type="subcellular location">
    <subcellularLocation>
        <location evidence="1">Cell membrane</location>
        <topology evidence="1">Multi-pass membrane protein</topology>
    </subcellularLocation>
</comment>
<feature type="domain" description="MacB-like periplasmic core" evidence="9">
    <location>
        <begin position="18"/>
        <end position="199"/>
    </location>
</feature>
<gene>
    <name evidence="10" type="ORF">PXH66_00665</name>
</gene>
<proteinExistence type="inferred from homology"/>
<dbReference type="KEGG" id="slom:PXH66_00665"/>
<dbReference type="EMBL" id="CP119075">
    <property type="protein sequence ID" value="WED65359.1"/>
    <property type="molecule type" value="Genomic_DNA"/>
</dbReference>
<feature type="transmembrane region" description="Helical" evidence="7">
    <location>
        <begin position="325"/>
        <end position="346"/>
    </location>
</feature>
<dbReference type="GO" id="GO:0022857">
    <property type="term" value="F:transmembrane transporter activity"/>
    <property type="evidence" value="ECO:0007669"/>
    <property type="project" value="TreeGrafter"/>
</dbReference>
<dbReference type="InterPro" id="IPR017800">
    <property type="entry name" value="ADOP"/>
</dbReference>
<name>A0AAF0CPL4_9BACT</name>
<dbReference type="AlphaFoldDB" id="A0AAF0CPL4"/>
<evidence type="ECO:0000256" key="5">
    <source>
        <dbReference type="ARBA" id="ARBA00023136"/>
    </source>
</evidence>
<dbReference type="PANTHER" id="PTHR30572">
    <property type="entry name" value="MEMBRANE COMPONENT OF TRANSPORTER-RELATED"/>
    <property type="match status" value="1"/>
</dbReference>
<evidence type="ECO:0000256" key="6">
    <source>
        <dbReference type="ARBA" id="ARBA00038076"/>
    </source>
</evidence>
<dbReference type="GO" id="GO:0005886">
    <property type="term" value="C:plasma membrane"/>
    <property type="evidence" value="ECO:0007669"/>
    <property type="project" value="UniProtKB-SubCell"/>
</dbReference>
<dbReference type="Pfam" id="PF12704">
    <property type="entry name" value="MacB_PCD"/>
    <property type="match status" value="2"/>
</dbReference>
<evidence type="ECO:0000256" key="2">
    <source>
        <dbReference type="ARBA" id="ARBA00022475"/>
    </source>
</evidence>
<sequence>MNTFSFAVRSLLKSPGFTGIAILTLALGIGANTAMFSLLNTLMLRPVPLPDADQVVQLYRTTNQNPRGGFSPADYQDLPDTTADFGSIAAVAGWGMSLSEPGQPADMVNSARISANFFPTAGVAPFLGRGFRTEEETFGNHRVLIISHPYWQDRFAADPDIVGRVVRVDGESHEIVGVLPATFDDRRFFGQVKLFRPLGFNADEKTDRNSQWVGLIGRRNAAVSAARGEAFIANLGTQFAADHPTANQGAAWRAVPLEDTFMNDTGRSIVGMLVGLSSFVMLIACSNLANLLLARTISRSREFAVRGALGASRGQLLRPLIAESLLLALVGGACAILVAIWTGHWLTATIDTGGNGAFILALDWRVLGFAALASLVTALAFGLAPALFALRLDINGTLKSGARGSTGSRGSQRVRSLLIVGQFGLAFVLLAGAGMFMQGTRSMLDRHYGWDADNLLTGTVLLPAATYPGAEEIEPFQRQVIERLESLPGVESASLSYAMPFFGFTGPNQFLVEGQEIPVAGQEPGARVNGITPHYFATTGTPVLAGRTFTDNDTLENPKVVVINESMARGLFGEENPIGRRLARAGTDEITWMEIVGVVANTQNVFPEQPINDFQIYHPMAQEPWHYSWIALRTRGVDPVTLIEPVRQTMTQLNADLPVRDLMPAEDFIARATSDFGLINTLLGAFALLGLALASLGIYGVIARTVAQRTGEFGIRMALGAQVGNIVRLVLKAGLRLALIGATLGLLGALGLSRLLATMLPRMDLNSSIVIGLVTVGLVIVALVACYLPARKAARIDPVKALHTD</sequence>
<evidence type="ECO:0000256" key="7">
    <source>
        <dbReference type="SAM" id="Phobius"/>
    </source>
</evidence>
<feature type="transmembrane region" description="Helical" evidence="7">
    <location>
        <begin position="417"/>
        <end position="437"/>
    </location>
</feature>
<feature type="domain" description="ABC3 transporter permease C-terminal" evidence="8">
    <location>
        <begin position="276"/>
        <end position="393"/>
    </location>
</feature>
<keyword evidence="11" id="KW-1185">Reference proteome</keyword>
<feature type="domain" description="ABC3 transporter permease C-terminal" evidence="8">
    <location>
        <begin position="685"/>
        <end position="798"/>
    </location>
</feature>
<evidence type="ECO:0000256" key="1">
    <source>
        <dbReference type="ARBA" id="ARBA00004651"/>
    </source>
</evidence>
<keyword evidence="2" id="KW-1003">Cell membrane</keyword>
<protein>
    <submittedName>
        <fullName evidence="10">ABC transporter permease</fullName>
    </submittedName>
</protein>
<comment type="similarity">
    <text evidence="6">Belongs to the ABC-4 integral membrane protein family.</text>
</comment>
<evidence type="ECO:0000256" key="4">
    <source>
        <dbReference type="ARBA" id="ARBA00022989"/>
    </source>
</evidence>
<reference evidence="10" key="1">
    <citation type="submission" date="2023-03" db="EMBL/GenBank/DDBJ databases">
        <title>Lomoglobus Profundus gen. nov., sp. nov., a novel member of the phylum Verrucomicrobia, isolated from deep-marine sediment of South China Sea.</title>
        <authorList>
            <person name="Ahmad T."/>
            <person name="Ishaq S.E."/>
            <person name="Wang F."/>
        </authorList>
    </citation>
    <scope>NUCLEOTIDE SEQUENCE</scope>
    <source>
        <strain evidence="10">LMO-M01</strain>
    </source>
</reference>
<dbReference type="Pfam" id="PF02687">
    <property type="entry name" value="FtsX"/>
    <property type="match status" value="2"/>
</dbReference>
<dbReference type="InterPro" id="IPR025857">
    <property type="entry name" value="MacB_PCD"/>
</dbReference>
<dbReference type="NCBIfam" id="TIGR03434">
    <property type="entry name" value="ADOP"/>
    <property type="match status" value="1"/>
</dbReference>
<dbReference type="Proteomes" id="UP001218638">
    <property type="component" value="Chromosome"/>
</dbReference>
<evidence type="ECO:0000313" key="10">
    <source>
        <dbReference type="EMBL" id="WED65359.1"/>
    </source>
</evidence>
<dbReference type="InterPro" id="IPR050250">
    <property type="entry name" value="Macrolide_Exporter_MacB"/>
</dbReference>
<feature type="transmembrane region" description="Helical" evidence="7">
    <location>
        <begin position="769"/>
        <end position="790"/>
    </location>
</feature>
<evidence type="ECO:0000259" key="8">
    <source>
        <dbReference type="Pfam" id="PF02687"/>
    </source>
</evidence>
<keyword evidence="5 7" id="KW-0472">Membrane</keyword>
<evidence type="ECO:0000259" key="9">
    <source>
        <dbReference type="Pfam" id="PF12704"/>
    </source>
</evidence>
<accession>A0AAF0CPL4</accession>
<feature type="transmembrane region" description="Helical" evidence="7">
    <location>
        <begin position="678"/>
        <end position="701"/>
    </location>
</feature>
<feature type="transmembrane region" description="Helical" evidence="7">
    <location>
        <begin position="20"/>
        <end position="39"/>
    </location>
</feature>